<dbReference type="Proteomes" id="UP001060085">
    <property type="component" value="Linkage Group LG01"/>
</dbReference>
<proteinExistence type="predicted"/>
<organism evidence="1 2">
    <name type="scientific">Catharanthus roseus</name>
    <name type="common">Madagascar periwinkle</name>
    <name type="synonym">Vinca rosea</name>
    <dbReference type="NCBI Taxonomy" id="4058"/>
    <lineage>
        <taxon>Eukaryota</taxon>
        <taxon>Viridiplantae</taxon>
        <taxon>Streptophyta</taxon>
        <taxon>Embryophyta</taxon>
        <taxon>Tracheophyta</taxon>
        <taxon>Spermatophyta</taxon>
        <taxon>Magnoliopsida</taxon>
        <taxon>eudicotyledons</taxon>
        <taxon>Gunneridae</taxon>
        <taxon>Pentapetalae</taxon>
        <taxon>asterids</taxon>
        <taxon>lamiids</taxon>
        <taxon>Gentianales</taxon>
        <taxon>Apocynaceae</taxon>
        <taxon>Rauvolfioideae</taxon>
        <taxon>Vinceae</taxon>
        <taxon>Catharanthinae</taxon>
        <taxon>Catharanthus</taxon>
    </lineage>
</organism>
<reference evidence="2" key="1">
    <citation type="journal article" date="2023" name="Nat. Plants">
        <title>Single-cell RNA sequencing provides a high-resolution roadmap for understanding the multicellular compartmentation of specialized metabolism.</title>
        <authorList>
            <person name="Sun S."/>
            <person name="Shen X."/>
            <person name="Li Y."/>
            <person name="Li Y."/>
            <person name="Wang S."/>
            <person name="Li R."/>
            <person name="Zhang H."/>
            <person name="Shen G."/>
            <person name="Guo B."/>
            <person name="Wei J."/>
            <person name="Xu J."/>
            <person name="St-Pierre B."/>
            <person name="Chen S."/>
            <person name="Sun C."/>
        </authorList>
    </citation>
    <scope>NUCLEOTIDE SEQUENCE [LARGE SCALE GENOMIC DNA]</scope>
</reference>
<protein>
    <submittedName>
        <fullName evidence="1">Uncharacterized protein</fullName>
    </submittedName>
</protein>
<gene>
    <name evidence="1" type="ORF">M9H77_03936</name>
</gene>
<evidence type="ECO:0000313" key="1">
    <source>
        <dbReference type="EMBL" id="KAI5682708.1"/>
    </source>
</evidence>
<name>A0ACC0CD70_CATRO</name>
<comment type="caution">
    <text evidence="1">The sequence shown here is derived from an EMBL/GenBank/DDBJ whole genome shotgun (WGS) entry which is preliminary data.</text>
</comment>
<sequence length="193" mass="21763">MFAGDVAFCNFLCHFGTCKTELLGSTFYEVNQCLLEKEVQDVYCKSIQPLFLTITLLILTDAQIMMADWFQSINLPMMVGVLTVQGTALGAKYFTDLTDANHGCQSENFCFSFRFHTSGKEIEVEISLDGWATRFDFSLLRVIALEDSCPQFVVHSDVQEELMALDFAIKVKSFSLLGVLEEASAKRKIPFEF</sequence>
<keyword evidence="2" id="KW-1185">Reference proteome</keyword>
<dbReference type="EMBL" id="CM044701">
    <property type="protein sequence ID" value="KAI5682708.1"/>
    <property type="molecule type" value="Genomic_DNA"/>
</dbReference>
<accession>A0ACC0CD70</accession>
<evidence type="ECO:0000313" key="2">
    <source>
        <dbReference type="Proteomes" id="UP001060085"/>
    </source>
</evidence>